<dbReference type="Proteomes" id="UP000281474">
    <property type="component" value="Unassembled WGS sequence"/>
</dbReference>
<dbReference type="RefSeq" id="WP_121837171.1">
    <property type="nucleotide sequence ID" value="NZ_ML014754.1"/>
</dbReference>
<dbReference type="Gene3D" id="2.40.30.170">
    <property type="match status" value="1"/>
</dbReference>
<sequence length="415" mass="46488">MKIDIESSNSFFLKHYWKQATVLCFALLAVLVLLVYQPQVSISKQELKTTKVEQGNVNLMVPIHGEFASRYERLISAPSNGKVVELFLKAGADVEPNSVIARLENTDLLQELLQAKSDLQRIQSEYQIFELSQQNKQLEGEARLSEFENQIKAAELELSANKRLAQHGIVAKIDLEKSQLKHEQLLNQKQFHIYRVNTQREINQKELEQKLALVKLQQSNISLLKDKINQLQIKAGISGKLQHLYIDLGQQLAQNGNIAKVGSNDELMVNLKIPQRLSGKVNLGAAVELRHSSGSIQAEISQLSAIIENGFIEAEAIITSSLPNNIRPAQAIDGHVFVEKLPNVLFVKQQPGMIPLSNQTVFVMSDNSSELNKSDIHFGELSKNRLVIKSGVKKGDRIAINDLSHAQKFSRIIIE</sequence>
<feature type="coiled-coil region" evidence="3">
    <location>
        <begin position="105"/>
        <end position="164"/>
    </location>
</feature>
<dbReference type="Gene3D" id="2.40.420.20">
    <property type="match status" value="1"/>
</dbReference>
<keyword evidence="5" id="KW-1185">Reference proteome</keyword>
<dbReference type="Gene3D" id="1.10.287.470">
    <property type="entry name" value="Helix hairpin bin"/>
    <property type="match status" value="1"/>
</dbReference>
<dbReference type="PANTHER" id="PTHR32347">
    <property type="entry name" value="EFFLUX SYSTEM COMPONENT YKNX-RELATED"/>
    <property type="match status" value="1"/>
</dbReference>
<evidence type="ECO:0000313" key="5">
    <source>
        <dbReference type="Proteomes" id="UP000281474"/>
    </source>
</evidence>
<evidence type="ECO:0000313" key="4">
    <source>
        <dbReference type="EMBL" id="RLV61498.1"/>
    </source>
</evidence>
<protein>
    <submittedName>
        <fullName evidence="4">HlyD family efflux transporter periplasmic adaptor subunit</fullName>
    </submittedName>
</protein>
<evidence type="ECO:0000256" key="3">
    <source>
        <dbReference type="SAM" id="Coils"/>
    </source>
</evidence>
<gene>
    <name evidence="4" type="ORF">D5018_01220</name>
</gene>
<dbReference type="Gene3D" id="2.40.50.100">
    <property type="match status" value="1"/>
</dbReference>
<dbReference type="EMBL" id="QZEI01000002">
    <property type="protein sequence ID" value="RLV61498.1"/>
    <property type="molecule type" value="Genomic_DNA"/>
</dbReference>
<evidence type="ECO:0000256" key="1">
    <source>
        <dbReference type="ARBA" id="ARBA00004196"/>
    </source>
</evidence>
<comment type="caution">
    <text evidence="4">The sequence shown here is derived from an EMBL/GenBank/DDBJ whole genome shotgun (WGS) entry which is preliminary data.</text>
</comment>
<keyword evidence="2 3" id="KW-0175">Coiled coil</keyword>
<dbReference type="InterPro" id="IPR050465">
    <property type="entry name" value="UPF0194_transport"/>
</dbReference>
<accession>A0A3L8Q322</accession>
<proteinExistence type="predicted"/>
<comment type="subcellular location">
    <subcellularLocation>
        <location evidence="1">Cell envelope</location>
    </subcellularLocation>
</comment>
<name>A0A3L8Q322_9GAMM</name>
<dbReference type="GO" id="GO:0030313">
    <property type="term" value="C:cell envelope"/>
    <property type="evidence" value="ECO:0007669"/>
    <property type="project" value="UniProtKB-SubCell"/>
</dbReference>
<dbReference type="OrthoDB" id="6336582at2"/>
<organism evidence="4 5">
    <name type="scientific">Parashewanella curva</name>
    <dbReference type="NCBI Taxonomy" id="2338552"/>
    <lineage>
        <taxon>Bacteria</taxon>
        <taxon>Pseudomonadati</taxon>
        <taxon>Pseudomonadota</taxon>
        <taxon>Gammaproteobacteria</taxon>
        <taxon>Alteromonadales</taxon>
        <taxon>Shewanellaceae</taxon>
        <taxon>Parashewanella</taxon>
    </lineage>
</organism>
<reference evidence="4 5" key="1">
    <citation type="submission" date="2018-09" db="EMBL/GenBank/DDBJ databases">
        <title>Phylogeny of the Shewanellaceae, and recommendation for two new genera, Pseudoshewanella and Parashewanella.</title>
        <authorList>
            <person name="Wang G."/>
        </authorList>
    </citation>
    <scope>NUCLEOTIDE SEQUENCE [LARGE SCALE GENOMIC DNA]</scope>
    <source>
        <strain evidence="4 5">C51</strain>
    </source>
</reference>
<evidence type="ECO:0000256" key="2">
    <source>
        <dbReference type="ARBA" id="ARBA00023054"/>
    </source>
</evidence>
<dbReference type="AlphaFoldDB" id="A0A3L8Q322"/>